<dbReference type="Gene3D" id="3.40.50.10540">
    <property type="entry name" value="Crotonobetainyl-coa:carnitine coa-transferase, domain 1"/>
    <property type="match status" value="1"/>
</dbReference>
<dbReference type="PANTHER" id="PTHR48228:SF6">
    <property type="entry name" value="L-CARNITINE COA-TRANSFERASE"/>
    <property type="match status" value="1"/>
</dbReference>
<dbReference type="Pfam" id="PF02515">
    <property type="entry name" value="CoA_transf_3"/>
    <property type="match status" value="1"/>
</dbReference>
<feature type="non-terminal residue" evidence="2">
    <location>
        <position position="373"/>
    </location>
</feature>
<dbReference type="Gene3D" id="3.30.1540.10">
    <property type="entry name" value="formyl-coa transferase, domain 3"/>
    <property type="match status" value="1"/>
</dbReference>
<evidence type="ECO:0008006" key="3">
    <source>
        <dbReference type="Google" id="ProtNLM"/>
    </source>
</evidence>
<accession>X1FGI0</accession>
<dbReference type="InterPro" id="IPR044855">
    <property type="entry name" value="CoA-Trfase_III_dom3_sf"/>
</dbReference>
<dbReference type="PANTHER" id="PTHR48228">
    <property type="entry name" value="SUCCINYL-COA--D-CITRAMALATE COA-TRANSFERASE"/>
    <property type="match status" value="1"/>
</dbReference>
<sequence length="373" mass="40160">MGWAGPSATRQIADLGADVIKVESCQYPDWFRGTDTRPPYHDEVLYEKAHWFQLMNRNKRGVTLDLTTAAGLALVKRLVADADVVIDNYAADVMPRLGLSVDQLHAINPRLVIVTMPAFGMSSIWSGVRAYGSTLEQASGLPSVNGGPDDPPTMLHAALGDPLGGLNGAAALLLGVAHQKLTGLGQHIDLSQVQCMLPLVAPFVIEQSATGATSPRLGNRHPDHVPHGCFPALGIDQWITIAVRSDDEWQALTRIMRRRDLAEDTSLATAAGRRHAEDRIEEAVRQWTKTVRPDVAMNTLQRAGIAAGVARLPGDLPADPHLVATGHWQAVDRALVGPHLLPSVGWREDGATHPPKIRATAPTLGQHNVEILG</sequence>
<organism evidence="2">
    <name type="scientific">marine sediment metagenome</name>
    <dbReference type="NCBI Taxonomy" id="412755"/>
    <lineage>
        <taxon>unclassified sequences</taxon>
        <taxon>metagenomes</taxon>
        <taxon>ecological metagenomes</taxon>
    </lineage>
</organism>
<dbReference type="InterPro" id="IPR050509">
    <property type="entry name" value="CoA-transferase_III"/>
</dbReference>
<dbReference type="AlphaFoldDB" id="X1FGI0"/>
<dbReference type="SUPFAM" id="SSF89796">
    <property type="entry name" value="CoA-transferase family III (CaiB/BaiF)"/>
    <property type="match status" value="1"/>
</dbReference>
<dbReference type="GO" id="GO:0016740">
    <property type="term" value="F:transferase activity"/>
    <property type="evidence" value="ECO:0007669"/>
    <property type="project" value="UniProtKB-KW"/>
</dbReference>
<dbReference type="InterPro" id="IPR003673">
    <property type="entry name" value="CoA-Trfase_fam_III"/>
</dbReference>
<dbReference type="EMBL" id="BARU01007392">
    <property type="protein sequence ID" value="GAH44751.1"/>
    <property type="molecule type" value="Genomic_DNA"/>
</dbReference>
<protein>
    <recommendedName>
        <fullName evidence="3">CoA transferase</fullName>
    </recommendedName>
</protein>
<gene>
    <name evidence="2" type="ORF">S03H2_14566</name>
</gene>
<evidence type="ECO:0000256" key="1">
    <source>
        <dbReference type="ARBA" id="ARBA00022679"/>
    </source>
</evidence>
<proteinExistence type="predicted"/>
<comment type="caution">
    <text evidence="2">The sequence shown here is derived from an EMBL/GenBank/DDBJ whole genome shotgun (WGS) entry which is preliminary data.</text>
</comment>
<keyword evidence="1" id="KW-0808">Transferase</keyword>
<reference evidence="2" key="1">
    <citation type="journal article" date="2014" name="Front. Microbiol.">
        <title>High frequency of phylogenetically diverse reductive dehalogenase-homologous genes in deep subseafloor sedimentary metagenomes.</title>
        <authorList>
            <person name="Kawai M."/>
            <person name="Futagami T."/>
            <person name="Toyoda A."/>
            <person name="Takaki Y."/>
            <person name="Nishi S."/>
            <person name="Hori S."/>
            <person name="Arai W."/>
            <person name="Tsubouchi T."/>
            <person name="Morono Y."/>
            <person name="Uchiyama I."/>
            <person name="Ito T."/>
            <person name="Fujiyama A."/>
            <person name="Inagaki F."/>
            <person name="Takami H."/>
        </authorList>
    </citation>
    <scope>NUCLEOTIDE SEQUENCE</scope>
    <source>
        <strain evidence="2">Expedition CK06-06</strain>
    </source>
</reference>
<evidence type="ECO:0000313" key="2">
    <source>
        <dbReference type="EMBL" id="GAH44751.1"/>
    </source>
</evidence>
<dbReference type="InterPro" id="IPR023606">
    <property type="entry name" value="CoA-Trfase_III_dom_1_sf"/>
</dbReference>
<name>X1FGI0_9ZZZZ</name>